<evidence type="ECO:0008006" key="3">
    <source>
        <dbReference type="Google" id="ProtNLM"/>
    </source>
</evidence>
<reference evidence="2" key="1">
    <citation type="journal article" date="2019" name="Int. J. Syst. Evol. Microbiol.">
        <title>The Global Catalogue of Microorganisms (GCM) 10K type strain sequencing project: providing services to taxonomists for standard genome sequencing and annotation.</title>
        <authorList>
            <consortium name="The Broad Institute Genomics Platform"/>
            <consortium name="The Broad Institute Genome Sequencing Center for Infectious Disease"/>
            <person name="Wu L."/>
            <person name="Ma J."/>
        </authorList>
    </citation>
    <scope>NUCLEOTIDE SEQUENCE [LARGE SCALE GENOMIC DNA]</scope>
    <source>
        <strain evidence="2">JCM 13004</strain>
    </source>
</reference>
<organism evidence="1 2">
    <name type="scientific">Kitasatospora nipponensis</name>
    <dbReference type="NCBI Taxonomy" id="258049"/>
    <lineage>
        <taxon>Bacteria</taxon>
        <taxon>Bacillati</taxon>
        <taxon>Actinomycetota</taxon>
        <taxon>Actinomycetes</taxon>
        <taxon>Kitasatosporales</taxon>
        <taxon>Streptomycetaceae</taxon>
        <taxon>Kitasatospora</taxon>
    </lineage>
</organism>
<dbReference type="Proteomes" id="UP001500037">
    <property type="component" value="Unassembled WGS sequence"/>
</dbReference>
<protein>
    <recommendedName>
        <fullName evidence="3">DUF4262 domain-containing protein</fullName>
    </recommendedName>
</protein>
<sequence length="270" mass="30282">MDLPDCGCLLCDPPTDPAAWDARDHRIAENIREYDWHVNGVAGGDLPGDWSYSIGLWHTLRSPEVSFFGIPAQTGMRIVNVLADRIREGRPLEPDQRRDDVLGGGFAVAIRPVHPSWYHDFFGAGVDFYQRPPLPITQMFWPDQQGRFPWDDGVEESCRAAQPLLWIAREESSGPWVDEDPSHGWPFPTSLPFHEVLASPEVVSGDARVARATRSHSGQWHFHAEGHTADRLERTTLGHILAHHPDTRAIAWLTAGGQAVRDPDGSWPER</sequence>
<evidence type="ECO:0000313" key="1">
    <source>
        <dbReference type="EMBL" id="GAA1221195.1"/>
    </source>
</evidence>
<comment type="caution">
    <text evidence="1">The sequence shown here is derived from an EMBL/GenBank/DDBJ whole genome shotgun (WGS) entry which is preliminary data.</text>
</comment>
<dbReference type="InterPro" id="IPR025358">
    <property type="entry name" value="DUF4262"/>
</dbReference>
<dbReference type="EMBL" id="BAAALF010000009">
    <property type="protein sequence ID" value="GAA1221195.1"/>
    <property type="molecule type" value="Genomic_DNA"/>
</dbReference>
<proteinExistence type="predicted"/>
<keyword evidence="2" id="KW-1185">Reference proteome</keyword>
<name>A0ABP4GKF4_9ACTN</name>
<accession>A0ABP4GKF4</accession>
<gene>
    <name evidence="1" type="ORF">GCM10009665_09210</name>
</gene>
<evidence type="ECO:0000313" key="2">
    <source>
        <dbReference type="Proteomes" id="UP001500037"/>
    </source>
</evidence>
<dbReference type="Pfam" id="PF14081">
    <property type="entry name" value="DUF4262"/>
    <property type="match status" value="1"/>
</dbReference>
<dbReference type="RefSeq" id="WP_344439462.1">
    <property type="nucleotide sequence ID" value="NZ_BAAALF010000009.1"/>
</dbReference>